<dbReference type="Proteomes" id="UP001151079">
    <property type="component" value="Unassembled WGS sequence"/>
</dbReference>
<comment type="caution">
    <text evidence="1">The sequence shown here is derived from an EMBL/GenBank/DDBJ whole genome shotgun (WGS) entry which is preliminary data.</text>
</comment>
<proteinExistence type="predicted"/>
<gene>
    <name evidence="1" type="ORF">OIU83_20510</name>
</gene>
<evidence type="ECO:0000313" key="1">
    <source>
        <dbReference type="EMBL" id="MCV9930055.1"/>
    </source>
</evidence>
<dbReference type="AlphaFoldDB" id="A0A9X3BZB2"/>
<protein>
    <submittedName>
        <fullName evidence="1">Uncharacterized protein</fullName>
    </submittedName>
</protein>
<name>A0A9X3BZB2_9FLAO</name>
<keyword evidence="2" id="KW-1185">Reference proteome</keyword>
<sequence>MLKHILKLEGAQELTKKEQKNINGGVTEACARAIGEGVAIFKGTKPCPELYPISSGGCCYLS</sequence>
<dbReference type="RefSeq" id="WP_264208136.1">
    <property type="nucleotide sequence ID" value="NZ_JAOZEW010000026.1"/>
</dbReference>
<evidence type="ECO:0000313" key="2">
    <source>
        <dbReference type="Proteomes" id="UP001151079"/>
    </source>
</evidence>
<dbReference type="EMBL" id="JAOZEW010000026">
    <property type="protein sequence ID" value="MCV9930055.1"/>
    <property type="molecule type" value="Genomic_DNA"/>
</dbReference>
<organism evidence="1 2">
    <name type="scientific">Flavobacterium shii</name>
    <dbReference type="NCBI Taxonomy" id="2987687"/>
    <lineage>
        <taxon>Bacteria</taxon>
        <taxon>Pseudomonadati</taxon>
        <taxon>Bacteroidota</taxon>
        <taxon>Flavobacteriia</taxon>
        <taxon>Flavobacteriales</taxon>
        <taxon>Flavobacteriaceae</taxon>
        <taxon>Flavobacterium</taxon>
    </lineage>
</organism>
<reference evidence="1" key="1">
    <citation type="submission" date="2022-10" db="EMBL/GenBank/DDBJ databases">
        <title>Two novel species of Flavobacterium.</title>
        <authorList>
            <person name="Liu Q."/>
            <person name="Xin Y.-H."/>
        </authorList>
    </citation>
    <scope>NUCLEOTIDE SEQUENCE</scope>
    <source>
        <strain evidence="1">LS1R49</strain>
    </source>
</reference>
<accession>A0A9X3BZB2</accession>